<feature type="region of interest" description="Disordered" evidence="1">
    <location>
        <begin position="593"/>
        <end position="614"/>
    </location>
</feature>
<accession>A0ABQ5S7I3</accession>
<evidence type="ECO:0000313" key="3">
    <source>
        <dbReference type="Proteomes" id="UP001165090"/>
    </source>
</evidence>
<feature type="compositionally biased region" description="Low complexity" evidence="1">
    <location>
        <begin position="386"/>
        <end position="402"/>
    </location>
</feature>
<evidence type="ECO:0000313" key="2">
    <source>
        <dbReference type="EMBL" id="GLI65619.1"/>
    </source>
</evidence>
<sequence length="733" mass="76063">MPLFKRIFGHGKGKASNNLVALCIGDYSRITLQIEGNEAHQLQALLVHEAHVDEGSSSTSQLTPTGAKSGALASQPSFRGFRHLLQHFGGGTAVTLAQDGVKVDAQQQLSQFFKNLAAYSSLSFITAGEDGLIYRDKVLTKLTKLFKQTTAPVVLVSYCGPSDERGNWRLASQIPGTSAGSGGSAGNGSGLGATAGALGSGMCVLSFREISMLWQRYRKHSQRLVLLLDCANSGYWVSALRGLSKAEQLELSLGVQASDCSLPALQTMQLTYRPGIFMQSFLVNNKWRRDSRLKISINSTALQPQLQNPQTQNSQQQQFAVNSSGSNSQHNNTSVGGSSRGEHWLPGMMPSFFATWLNDNLVDYGIALKFFNIQVNPVPVGPGRNSTSEAQASSSSTRQTTESALDNLFPHSPLAASLHQRAWRASTGPLAAVESFKSLGAASRMADEVTSPSSDAWASPRSLGQHGGGGGGGGGGGTGNGGGRGNGSESEVPEHGSFHERTDLRGAIALRAVSMQESVRRRFSMFYDNVALRFPTLPGEESTCRAGQDTEGSGATLVQVGSNVASNVISPRPSGFGDSGSVVAATAAAAAGSSGPARLHGRSSGPADCSAGGASSLPIPLSSSRLAAALPVTGSGAAGHSTEMDAAAGIGPGTGTCCALDGAVAGSFDGVLAVQRSAPSDSVAMAWDRRSSHADRFLVQENLTGAVASSFPNQINSSGGFAKELYGALHVVA</sequence>
<feature type="compositionally biased region" description="Basic and acidic residues" evidence="1">
    <location>
        <begin position="492"/>
        <end position="501"/>
    </location>
</feature>
<feature type="region of interest" description="Disordered" evidence="1">
    <location>
        <begin position="447"/>
        <end position="501"/>
    </location>
</feature>
<dbReference type="Proteomes" id="UP001165090">
    <property type="component" value="Unassembled WGS sequence"/>
</dbReference>
<reference evidence="2 3" key="1">
    <citation type="journal article" date="2023" name="IScience">
        <title>Expanded male sex-determining region conserved during the evolution of homothallism in the green alga Volvox.</title>
        <authorList>
            <person name="Yamamoto K."/>
            <person name="Matsuzaki R."/>
            <person name="Mahakham W."/>
            <person name="Heman W."/>
            <person name="Sekimoto H."/>
            <person name="Kawachi M."/>
            <person name="Minakuchi Y."/>
            <person name="Toyoda A."/>
            <person name="Nozaki H."/>
        </authorList>
    </citation>
    <scope>NUCLEOTIDE SEQUENCE [LARGE SCALE GENOMIC DNA]</scope>
    <source>
        <strain evidence="2 3">NIES-4468</strain>
    </source>
</reference>
<feature type="region of interest" description="Disordered" evidence="1">
    <location>
        <begin position="382"/>
        <end position="402"/>
    </location>
</feature>
<dbReference type="EMBL" id="BSDZ01000024">
    <property type="protein sequence ID" value="GLI65619.1"/>
    <property type="molecule type" value="Genomic_DNA"/>
</dbReference>
<protein>
    <submittedName>
        <fullName evidence="2">Uncharacterized protein</fullName>
    </submittedName>
</protein>
<gene>
    <name evidence="2" type="ORF">VaNZ11_009189</name>
</gene>
<organism evidence="2 3">
    <name type="scientific">Volvox africanus</name>
    <dbReference type="NCBI Taxonomy" id="51714"/>
    <lineage>
        <taxon>Eukaryota</taxon>
        <taxon>Viridiplantae</taxon>
        <taxon>Chlorophyta</taxon>
        <taxon>core chlorophytes</taxon>
        <taxon>Chlorophyceae</taxon>
        <taxon>CS clade</taxon>
        <taxon>Chlamydomonadales</taxon>
        <taxon>Volvocaceae</taxon>
        <taxon>Volvox</taxon>
    </lineage>
</organism>
<feature type="compositionally biased region" description="Low complexity" evidence="1">
    <location>
        <begin position="304"/>
        <end position="318"/>
    </location>
</feature>
<feature type="region of interest" description="Disordered" evidence="1">
    <location>
        <begin position="304"/>
        <end position="341"/>
    </location>
</feature>
<evidence type="ECO:0000256" key="1">
    <source>
        <dbReference type="SAM" id="MobiDB-lite"/>
    </source>
</evidence>
<name>A0ABQ5S7I3_9CHLO</name>
<keyword evidence="3" id="KW-1185">Reference proteome</keyword>
<proteinExistence type="predicted"/>
<comment type="caution">
    <text evidence="2">The sequence shown here is derived from an EMBL/GenBank/DDBJ whole genome shotgun (WGS) entry which is preliminary data.</text>
</comment>
<feature type="compositionally biased region" description="Polar residues" evidence="1">
    <location>
        <begin position="319"/>
        <end position="337"/>
    </location>
</feature>
<feature type="compositionally biased region" description="Gly residues" evidence="1">
    <location>
        <begin position="465"/>
        <end position="486"/>
    </location>
</feature>